<gene>
    <name evidence="2" type="ORF">B0H65DRAFT_97566</name>
</gene>
<organism evidence="2 3">
    <name type="scientific">Neurospora tetraspora</name>
    <dbReference type="NCBI Taxonomy" id="94610"/>
    <lineage>
        <taxon>Eukaryota</taxon>
        <taxon>Fungi</taxon>
        <taxon>Dikarya</taxon>
        <taxon>Ascomycota</taxon>
        <taxon>Pezizomycotina</taxon>
        <taxon>Sordariomycetes</taxon>
        <taxon>Sordariomycetidae</taxon>
        <taxon>Sordariales</taxon>
        <taxon>Sordariaceae</taxon>
        <taxon>Neurospora</taxon>
    </lineage>
</organism>
<feature type="signal peptide" evidence="1">
    <location>
        <begin position="1"/>
        <end position="18"/>
    </location>
</feature>
<reference evidence="2" key="1">
    <citation type="journal article" date="2023" name="Mol. Phylogenet. Evol.">
        <title>Genome-scale phylogeny and comparative genomics of the fungal order Sordariales.</title>
        <authorList>
            <person name="Hensen N."/>
            <person name="Bonometti L."/>
            <person name="Westerberg I."/>
            <person name="Brannstrom I.O."/>
            <person name="Guillou S."/>
            <person name="Cros-Aarteil S."/>
            <person name="Calhoun S."/>
            <person name="Haridas S."/>
            <person name="Kuo A."/>
            <person name="Mondo S."/>
            <person name="Pangilinan J."/>
            <person name="Riley R."/>
            <person name="LaButti K."/>
            <person name="Andreopoulos B."/>
            <person name="Lipzen A."/>
            <person name="Chen C."/>
            <person name="Yan M."/>
            <person name="Daum C."/>
            <person name="Ng V."/>
            <person name="Clum A."/>
            <person name="Steindorff A."/>
            <person name="Ohm R.A."/>
            <person name="Martin F."/>
            <person name="Silar P."/>
            <person name="Natvig D.O."/>
            <person name="Lalanne C."/>
            <person name="Gautier V."/>
            <person name="Ament-Velasquez S.L."/>
            <person name="Kruys A."/>
            <person name="Hutchinson M.I."/>
            <person name="Powell A.J."/>
            <person name="Barry K."/>
            <person name="Miller A.N."/>
            <person name="Grigoriev I.V."/>
            <person name="Debuchy R."/>
            <person name="Gladieux P."/>
            <person name="Hiltunen Thoren M."/>
            <person name="Johannesson H."/>
        </authorList>
    </citation>
    <scope>NUCLEOTIDE SEQUENCE</scope>
    <source>
        <strain evidence="2">CBS 560.94</strain>
    </source>
</reference>
<name>A0AAE0JJU4_9PEZI</name>
<evidence type="ECO:0000313" key="2">
    <source>
        <dbReference type="EMBL" id="KAK3350733.1"/>
    </source>
</evidence>
<dbReference type="GeneID" id="87868791"/>
<protein>
    <submittedName>
        <fullName evidence="2">Uncharacterized protein</fullName>
    </submittedName>
</protein>
<dbReference type="Proteomes" id="UP001278500">
    <property type="component" value="Unassembled WGS sequence"/>
</dbReference>
<evidence type="ECO:0000313" key="3">
    <source>
        <dbReference type="Proteomes" id="UP001278500"/>
    </source>
</evidence>
<feature type="chain" id="PRO_5042237166" evidence="1">
    <location>
        <begin position="19"/>
        <end position="141"/>
    </location>
</feature>
<dbReference type="AlphaFoldDB" id="A0AAE0JJU4"/>
<sequence length="141" mass="15822">MNICILAIMNICMAISQGESNNNMDGEPRVQDKDGNTIFFTNNSLRATVVMNFANIHCTPTPICFRALLFQRRPMWDVDRPRLLGGKKCFRWGNVVLFNLTPGYLPTSMSCSRPVLDMWLSPADVSVMCTKNDPDSRLSSG</sequence>
<keyword evidence="1" id="KW-0732">Signal</keyword>
<keyword evidence="3" id="KW-1185">Reference proteome</keyword>
<proteinExistence type="predicted"/>
<dbReference type="EMBL" id="JAUEPP010000002">
    <property type="protein sequence ID" value="KAK3350733.1"/>
    <property type="molecule type" value="Genomic_DNA"/>
</dbReference>
<dbReference type="RefSeq" id="XP_062684028.1">
    <property type="nucleotide sequence ID" value="XM_062831637.1"/>
</dbReference>
<accession>A0AAE0JJU4</accession>
<comment type="caution">
    <text evidence="2">The sequence shown here is derived from an EMBL/GenBank/DDBJ whole genome shotgun (WGS) entry which is preliminary data.</text>
</comment>
<reference evidence="2" key="2">
    <citation type="submission" date="2023-06" db="EMBL/GenBank/DDBJ databases">
        <authorList>
            <consortium name="Lawrence Berkeley National Laboratory"/>
            <person name="Haridas S."/>
            <person name="Hensen N."/>
            <person name="Bonometti L."/>
            <person name="Westerberg I."/>
            <person name="Brannstrom I.O."/>
            <person name="Guillou S."/>
            <person name="Cros-Aarteil S."/>
            <person name="Calhoun S."/>
            <person name="Kuo A."/>
            <person name="Mondo S."/>
            <person name="Pangilinan J."/>
            <person name="Riley R."/>
            <person name="Labutti K."/>
            <person name="Andreopoulos B."/>
            <person name="Lipzen A."/>
            <person name="Chen C."/>
            <person name="Yanf M."/>
            <person name="Daum C."/>
            <person name="Ng V."/>
            <person name="Clum A."/>
            <person name="Steindorff A."/>
            <person name="Ohm R."/>
            <person name="Martin F."/>
            <person name="Silar P."/>
            <person name="Natvig D."/>
            <person name="Lalanne C."/>
            <person name="Gautier V."/>
            <person name="Ament-Velasquez S.L."/>
            <person name="Kruys A."/>
            <person name="Hutchinson M.I."/>
            <person name="Powell A.J."/>
            <person name="Barry K."/>
            <person name="Miller A.N."/>
            <person name="Grigoriev I.V."/>
            <person name="Debuchy R."/>
            <person name="Gladieux P."/>
            <person name="Thoren M.H."/>
            <person name="Johannesson H."/>
        </authorList>
    </citation>
    <scope>NUCLEOTIDE SEQUENCE</scope>
    <source>
        <strain evidence="2">CBS 560.94</strain>
    </source>
</reference>
<evidence type="ECO:0000256" key="1">
    <source>
        <dbReference type="SAM" id="SignalP"/>
    </source>
</evidence>